<comment type="similarity">
    <text evidence="2">Belongs to the HY2 family.</text>
</comment>
<dbReference type="Gene3D" id="3.90.105.20">
    <property type="match status" value="1"/>
</dbReference>
<dbReference type="Pfam" id="PF00466">
    <property type="entry name" value="Ribosomal_L10"/>
    <property type="match status" value="1"/>
</dbReference>
<name>A0A0D3BAF4_BRAOL</name>
<keyword evidence="10" id="KW-1185">Reference proteome</keyword>
<keyword evidence="5" id="KW-0689">Ribosomal protein</keyword>
<dbReference type="GO" id="GO:0005840">
    <property type="term" value="C:ribosome"/>
    <property type="evidence" value="ECO:0007669"/>
    <property type="project" value="UniProtKB-KW"/>
</dbReference>
<evidence type="ECO:0000313" key="10">
    <source>
        <dbReference type="Proteomes" id="UP000032141"/>
    </source>
</evidence>
<keyword evidence="7" id="KW-0687">Ribonucleoprotein</keyword>
<dbReference type="GO" id="GO:0050897">
    <property type="term" value="F:cobalt ion binding"/>
    <property type="evidence" value="ECO:0007669"/>
    <property type="project" value="InterPro"/>
</dbReference>
<dbReference type="InterPro" id="IPR009249">
    <property type="entry name" value="Ferredoxin-dep_bilin_Rdtase"/>
</dbReference>
<dbReference type="Pfam" id="PF17777">
    <property type="entry name" value="RL10P_insert"/>
    <property type="match status" value="1"/>
</dbReference>
<dbReference type="FunFam" id="3.90.105.20:FF:000001">
    <property type="entry name" value="60S acidic ribosomal protein P0"/>
    <property type="match status" value="1"/>
</dbReference>
<dbReference type="InterPro" id="IPR043164">
    <property type="entry name" value="Ribosomal_uL10-like_insert_sf"/>
</dbReference>
<dbReference type="Proteomes" id="UP000032141">
    <property type="component" value="Chromosome C3"/>
</dbReference>
<dbReference type="Gramene" id="Bo3g062170.1">
    <property type="protein sequence ID" value="Bo3g062170.1"/>
    <property type="gene ID" value="Bo3g062170"/>
</dbReference>
<dbReference type="Pfam" id="PF05996">
    <property type="entry name" value="Fe_bilin_red"/>
    <property type="match status" value="1"/>
</dbReference>
<dbReference type="InterPro" id="IPR043141">
    <property type="entry name" value="Ribosomal_uL10-like_sf"/>
</dbReference>
<feature type="domain" description="Large ribosomal subunit protein uL10-like insertion" evidence="8">
    <location>
        <begin position="113"/>
        <end position="182"/>
    </location>
</feature>
<dbReference type="AlphaFoldDB" id="A0A0D3BAF4"/>
<dbReference type="PANTHER" id="PTHR34557">
    <property type="entry name" value="PHYTOCHROMOBILIN:FERREDOXIN OXIDOREDUCTASE, CHLOROPLASTIC"/>
    <property type="match status" value="1"/>
</dbReference>
<dbReference type="PANTHER" id="PTHR34557:SF1">
    <property type="entry name" value="PHYTOCHROMOBILIN:FERREDOXIN OXIDOREDUCTASE, CHLOROPLASTIC"/>
    <property type="match status" value="1"/>
</dbReference>
<evidence type="ECO:0000256" key="4">
    <source>
        <dbReference type="ARBA" id="ARBA00011521"/>
    </source>
</evidence>
<evidence type="ECO:0000256" key="7">
    <source>
        <dbReference type="ARBA" id="ARBA00023274"/>
    </source>
</evidence>
<accession>A0A0D3BAF4</accession>
<organism evidence="9 10">
    <name type="scientific">Brassica oleracea var. oleracea</name>
    <dbReference type="NCBI Taxonomy" id="109376"/>
    <lineage>
        <taxon>Eukaryota</taxon>
        <taxon>Viridiplantae</taxon>
        <taxon>Streptophyta</taxon>
        <taxon>Embryophyta</taxon>
        <taxon>Tracheophyta</taxon>
        <taxon>Spermatophyta</taxon>
        <taxon>Magnoliopsida</taxon>
        <taxon>eudicotyledons</taxon>
        <taxon>Gunneridae</taxon>
        <taxon>Pentapetalae</taxon>
        <taxon>rosids</taxon>
        <taxon>malvids</taxon>
        <taxon>Brassicales</taxon>
        <taxon>Brassicaceae</taxon>
        <taxon>Brassiceae</taxon>
        <taxon>Brassica</taxon>
    </lineage>
</organism>
<proteinExistence type="inferred from homology"/>
<dbReference type="eggNOG" id="KOG0815">
    <property type="taxonomic scope" value="Eukaryota"/>
</dbReference>
<dbReference type="GO" id="GO:0050619">
    <property type="term" value="F:phytochromobilin:ferredoxin oxidoreductase activity"/>
    <property type="evidence" value="ECO:0007669"/>
    <property type="project" value="TreeGrafter"/>
</dbReference>
<dbReference type="CDD" id="cd05795">
    <property type="entry name" value="Ribosomal_P0_L10e"/>
    <property type="match status" value="1"/>
</dbReference>
<comment type="function">
    <text evidence="1">Ribosomal protein P0 is the functional equivalent of E.coli protein L10.</text>
</comment>
<reference evidence="9 10" key="1">
    <citation type="journal article" date="2014" name="Genome Biol.">
        <title>Transcriptome and methylome profiling reveals relics of genome dominance in the mesopolyploid Brassica oleracea.</title>
        <authorList>
            <person name="Parkin I.A."/>
            <person name="Koh C."/>
            <person name="Tang H."/>
            <person name="Robinson S.J."/>
            <person name="Kagale S."/>
            <person name="Clarke W.E."/>
            <person name="Town C.D."/>
            <person name="Nixon J."/>
            <person name="Krishnakumar V."/>
            <person name="Bidwell S.L."/>
            <person name="Denoeud F."/>
            <person name="Belcram H."/>
            <person name="Links M.G."/>
            <person name="Just J."/>
            <person name="Clarke C."/>
            <person name="Bender T."/>
            <person name="Huebert T."/>
            <person name="Mason A.S."/>
            <person name="Pires J.C."/>
            <person name="Barker G."/>
            <person name="Moore J."/>
            <person name="Walley P.G."/>
            <person name="Manoli S."/>
            <person name="Batley J."/>
            <person name="Edwards D."/>
            <person name="Nelson M.N."/>
            <person name="Wang X."/>
            <person name="Paterson A.H."/>
            <person name="King G."/>
            <person name="Bancroft I."/>
            <person name="Chalhoub B."/>
            <person name="Sharpe A.G."/>
        </authorList>
    </citation>
    <scope>NUCLEOTIDE SEQUENCE</scope>
    <source>
        <strain evidence="9 10">cv. TO1000</strain>
    </source>
</reference>
<dbReference type="HOGENOM" id="CLU_384212_0_0_1"/>
<dbReference type="Gene3D" id="3.30.70.1730">
    <property type="match status" value="1"/>
</dbReference>
<reference evidence="9" key="2">
    <citation type="submission" date="2015-03" db="UniProtKB">
        <authorList>
            <consortium name="EnsemblPlants"/>
        </authorList>
    </citation>
    <scope>IDENTIFICATION</scope>
</reference>
<dbReference type="GO" id="GO:1990904">
    <property type="term" value="C:ribonucleoprotein complex"/>
    <property type="evidence" value="ECO:0007669"/>
    <property type="project" value="UniProtKB-KW"/>
</dbReference>
<evidence type="ECO:0000256" key="3">
    <source>
        <dbReference type="ARBA" id="ARBA00008889"/>
    </source>
</evidence>
<dbReference type="SUPFAM" id="SSF160369">
    <property type="entry name" value="Ribosomal protein L10-like"/>
    <property type="match status" value="1"/>
</dbReference>
<sequence length="720" mass="80213">MVKATKAEKKIAYDAKLCQLIDEFTQILVVAADNVGSTQLQNIRKGLRGDSVVLMGKNTMMKRSVKIHAENTGNTAILNLMPLLQGNVGLIFTKGDLKEVSEEVAKYKVGAPARVGLVAPIDVVVQPGNTGLDPSQTSFFQVLNIPTKINKGTVEIITPVELIKQGDKVGSSEAALLAKLGIRPFSYGLVVQSVYDNGSVFSPEVLDLTEDDLVQKFAAGISMVTSLALAISFPTLAAAPHMFINAYKNALAICIATEYTFPQAEKVKEYLKDPSKFAVAVAAVSADAGGGASAGAAKVEEKKEVVEESDEEDYGGFDMFGSSSIGPSFKAANPPVRISKNTNLTLRRGSQRFSFRVSSVSYKEFADSALEETRKRVVLEPSPLQERYSSMTGLDGKTQLQMLAFKSPKIRLLRSMAIENETMQVFDFAGFMEPEYDTPIFCANFFTSANTNIVVLDLNPLQQLTDQTDYQDKYYKNIMSIYHKYDEMFPWGGKLTAESIKFFSPLVMWTRFSSSQEKHKALFSAFLKYYQAWLEMTIQVKEEMEPSQVRANREAQHKYLTWRAQKDPGHGLLRKLFGEEKAKELLRDFLFNGVNELGTKTFIDYFPEYQTEDGTLQNLCEHCLLPQIKCACSLAGQDTRLSPERPGVESRQRRFLTLLSSGQDFLGKNSFLPSSIARFEWCCFGFHIINVGNYLPDIEYQMNSEHSCFEAILTLTIPEM</sequence>
<dbReference type="Pfam" id="PF00428">
    <property type="entry name" value="Ribosomal_60s"/>
    <property type="match status" value="1"/>
</dbReference>
<evidence type="ECO:0000256" key="2">
    <source>
        <dbReference type="ARBA" id="ARBA00006908"/>
    </source>
</evidence>
<dbReference type="Gene3D" id="3.40.1500.20">
    <property type="match status" value="1"/>
</dbReference>
<dbReference type="STRING" id="109376.A0A0D3BAF4"/>
<comment type="subunit">
    <text evidence="4">P0 forms a pentameric complex by interaction with dimers of P1 and P2.</text>
</comment>
<evidence type="ECO:0000259" key="8">
    <source>
        <dbReference type="Pfam" id="PF17777"/>
    </source>
</evidence>
<dbReference type="InterPro" id="IPR040637">
    <property type="entry name" value="Ribosomal_uL10-like_insert"/>
</dbReference>
<comment type="similarity">
    <text evidence="3">Belongs to the universal ribosomal protein uL10 family.</text>
</comment>
<keyword evidence="6" id="KW-0560">Oxidoreductase</keyword>
<dbReference type="InterPro" id="IPR001790">
    <property type="entry name" value="Ribosomal_uL10"/>
</dbReference>
<dbReference type="GO" id="GO:0010024">
    <property type="term" value="P:phytochromobilin biosynthetic process"/>
    <property type="evidence" value="ECO:0007669"/>
    <property type="project" value="InterPro"/>
</dbReference>
<dbReference type="EnsemblPlants" id="Bo3g062170.1">
    <property type="protein sequence ID" value="Bo3g062170.1"/>
    <property type="gene ID" value="Bo3g062170"/>
</dbReference>
<evidence type="ECO:0000256" key="5">
    <source>
        <dbReference type="ARBA" id="ARBA00022980"/>
    </source>
</evidence>
<evidence type="ECO:0000256" key="1">
    <source>
        <dbReference type="ARBA" id="ARBA00002200"/>
    </source>
</evidence>
<protein>
    <recommendedName>
        <fullName evidence="8">Large ribosomal subunit protein uL10-like insertion domain-containing protein</fullName>
    </recommendedName>
</protein>
<evidence type="ECO:0000313" key="9">
    <source>
        <dbReference type="EnsemblPlants" id="Bo3g062170.1"/>
    </source>
</evidence>
<evidence type="ECO:0000256" key="6">
    <source>
        <dbReference type="ARBA" id="ARBA00023002"/>
    </source>
</evidence>